<dbReference type="Proteomes" id="UP000183002">
    <property type="component" value="Unassembled WGS sequence"/>
</dbReference>
<feature type="domain" description="Integrase catalytic" evidence="2">
    <location>
        <begin position="107"/>
        <end position="329"/>
    </location>
</feature>
<dbReference type="GO" id="GO:0015074">
    <property type="term" value="P:DNA integration"/>
    <property type="evidence" value="ECO:0007669"/>
    <property type="project" value="InterPro"/>
</dbReference>
<proteinExistence type="predicted"/>
<dbReference type="PROSITE" id="PS50994">
    <property type="entry name" value="INTEGRASE"/>
    <property type="match status" value="1"/>
</dbReference>
<evidence type="ECO:0000313" key="4">
    <source>
        <dbReference type="Proteomes" id="UP000183002"/>
    </source>
</evidence>
<feature type="region of interest" description="Disordered" evidence="1">
    <location>
        <begin position="489"/>
        <end position="564"/>
    </location>
</feature>
<sequence length="564" mass="62643">MFLPPRAEPIDIDHQEAIDLHYILIILYEYASATKIAKCDVAQKAVKGVEEENDRRRSHGFPVLIKVRSARTYERWIDELLDPYTVVLQREGLAAAKAKFDSVEGGMQASEIGGQVIFDAWRVHVVTLDATREQLIRMTAEQRAKVRRIRRWVIVAIDAATRVILGYAFCDAPNQDASLKALRLCFADKTFLLEEAGLRNATWSHRTPIHLVSTDSGSEFGKHPFGGALFGEAVRRLTGSFLNAVTGVPELRGTIERLFLTFELRWARYQPGWTAGSVAQLNDRKPFFEACMSDDELERNFVQFIADYNNAPHRGLNFGTPAGEWEKKSKDPIFDLSLLPGPAALREACGTYEAAGVSEAGIRFKGLSYSNEFIRDQRLVKGVDRIAQPGEKLEIKMDPMDLGAISVLADGDLISVRCLDDTMRGKTLAWWTGEQARRRAVAKQDADLRAPARDEARKAWQGETAAIAQSAGVNVGGRTLAEIDQSARQMSFGKGRHEKPFVGREEHVDPITSGNKIGVPVEEEDVHSSSEPDAATGTSRANPLDKFRSRGNRTPHSTTRKGGR</sequence>
<dbReference type="InterPro" id="IPR001584">
    <property type="entry name" value="Integrase_cat-core"/>
</dbReference>
<dbReference type="InterPro" id="IPR012337">
    <property type="entry name" value="RNaseH-like_sf"/>
</dbReference>
<evidence type="ECO:0000313" key="3">
    <source>
        <dbReference type="EMBL" id="SEN87393.1"/>
    </source>
</evidence>
<reference evidence="3 4" key="1">
    <citation type="submission" date="2016-10" db="EMBL/GenBank/DDBJ databases">
        <authorList>
            <person name="de Groot N.N."/>
        </authorList>
    </citation>
    <scope>NUCLEOTIDE SEQUENCE [LARGE SCALE GENOMIC DNA]</scope>
    <source>
        <strain evidence="3 4">CGMCC 1.10836</strain>
    </source>
</reference>
<dbReference type="STRING" id="1077947.SAMN05216227_10294"/>
<evidence type="ECO:0000259" key="2">
    <source>
        <dbReference type="PROSITE" id="PS50994"/>
    </source>
</evidence>
<organism evidence="3 4">
    <name type="scientific">Pseudorhodobacter antarcticus</name>
    <dbReference type="NCBI Taxonomy" id="1077947"/>
    <lineage>
        <taxon>Bacteria</taxon>
        <taxon>Pseudomonadati</taxon>
        <taxon>Pseudomonadota</taxon>
        <taxon>Alphaproteobacteria</taxon>
        <taxon>Rhodobacterales</taxon>
        <taxon>Paracoccaceae</taxon>
        <taxon>Pseudorhodobacter</taxon>
    </lineage>
</organism>
<gene>
    <name evidence="3" type="ORF">SAMN05216227_10294</name>
</gene>
<feature type="compositionally biased region" description="Basic residues" evidence="1">
    <location>
        <begin position="549"/>
        <end position="564"/>
    </location>
</feature>
<dbReference type="InterPro" id="IPR036397">
    <property type="entry name" value="RNaseH_sf"/>
</dbReference>
<dbReference type="AlphaFoldDB" id="A0A1H8K333"/>
<evidence type="ECO:0000256" key="1">
    <source>
        <dbReference type="SAM" id="MobiDB-lite"/>
    </source>
</evidence>
<dbReference type="EMBL" id="FOCO01000029">
    <property type="protein sequence ID" value="SEN87393.1"/>
    <property type="molecule type" value="Genomic_DNA"/>
</dbReference>
<name>A0A1H8K333_9RHOB</name>
<keyword evidence="4" id="KW-1185">Reference proteome</keyword>
<dbReference type="RefSeq" id="WP_050521283.1">
    <property type="nucleotide sequence ID" value="NZ_FOCO01000029.1"/>
</dbReference>
<protein>
    <recommendedName>
        <fullName evidence="2">Integrase catalytic domain-containing protein</fullName>
    </recommendedName>
</protein>
<feature type="compositionally biased region" description="Basic and acidic residues" evidence="1">
    <location>
        <begin position="498"/>
        <end position="509"/>
    </location>
</feature>
<dbReference type="GO" id="GO:0003676">
    <property type="term" value="F:nucleic acid binding"/>
    <property type="evidence" value="ECO:0007669"/>
    <property type="project" value="InterPro"/>
</dbReference>
<accession>A0A1H8K333</accession>
<dbReference type="Gene3D" id="3.30.420.10">
    <property type="entry name" value="Ribonuclease H-like superfamily/Ribonuclease H"/>
    <property type="match status" value="1"/>
</dbReference>
<dbReference type="OrthoDB" id="9814072at2"/>
<dbReference type="SUPFAM" id="SSF53098">
    <property type="entry name" value="Ribonuclease H-like"/>
    <property type="match status" value="1"/>
</dbReference>